<accession>A0ACD3ZRK1</accession>
<dbReference type="EMBL" id="CP090041">
    <property type="protein sequence ID" value="UPL03709.1"/>
    <property type="molecule type" value="Genomic_DNA"/>
</dbReference>
<organism evidence="1 2">
    <name type="scientific">Fusarium solani subsp. cucurbitae</name>
    <name type="common">Neocosmosporum cucurbitae</name>
    <dbReference type="NCBI Taxonomy" id="2747967"/>
    <lineage>
        <taxon>Eukaryota</taxon>
        <taxon>Fungi</taxon>
        <taxon>Dikarya</taxon>
        <taxon>Ascomycota</taxon>
        <taxon>Pezizomycotina</taxon>
        <taxon>Sordariomycetes</taxon>
        <taxon>Hypocreomycetidae</taxon>
        <taxon>Hypocreales</taxon>
        <taxon>Nectriaceae</taxon>
        <taxon>Fusarium</taxon>
        <taxon>Fusarium solani species complex</taxon>
    </lineage>
</organism>
<dbReference type="Proteomes" id="UP000830768">
    <property type="component" value="Chromosome 13"/>
</dbReference>
<keyword evidence="2" id="KW-1185">Reference proteome</keyword>
<evidence type="ECO:0000313" key="1">
    <source>
        <dbReference type="EMBL" id="UPL03709.1"/>
    </source>
</evidence>
<evidence type="ECO:0000313" key="2">
    <source>
        <dbReference type="Proteomes" id="UP000830768"/>
    </source>
</evidence>
<reference evidence="1" key="1">
    <citation type="submission" date="2021-11" db="EMBL/GenBank/DDBJ databases">
        <title>Fusarium solani-melongenae Genome sequencing and assembly.</title>
        <authorList>
            <person name="Xie S."/>
            <person name="Huang L."/>
            <person name="Zhang X."/>
        </authorList>
    </citation>
    <scope>NUCLEOTIDE SEQUENCE</scope>
    <source>
        <strain evidence="1">CRI 24-3</strain>
    </source>
</reference>
<proteinExistence type="predicted"/>
<gene>
    <name evidence="1" type="ORF">LCI18_014643</name>
</gene>
<protein>
    <submittedName>
        <fullName evidence="1">Uncharacterized protein</fullName>
    </submittedName>
</protein>
<name>A0ACD3ZRK1_FUSSC</name>
<sequence length="222" mass="23987">MESHPPVKVPGKALKHKNAPVIFAIHGGGYIGGSKGGGNPDNNVFNATGIALNTNGTAILVTINYRLGVLGWLNGSEAKKAKATNLGLHDQRAALEWVQKYIHLVGGNPQDVSAWGLSAGGGSILHHITQYDGRRDPLFKKAFVQSPGWFNDWDLPEIDRSFQNFTKKLGCTTVDTFGCLRRANLSDLTAASSNLRGLQPREDGDWIASTPLVAFKKSNMPR</sequence>